<name>A0A6G1J300_9PLEO</name>
<dbReference type="Proteomes" id="UP000799291">
    <property type="component" value="Unassembled WGS sequence"/>
</dbReference>
<organism evidence="6 7">
    <name type="scientific">Lentithecium fluviatile CBS 122367</name>
    <dbReference type="NCBI Taxonomy" id="1168545"/>
    <lineage>
        <taxon>Eukaryota</taxon>
        <taxon>Fungi</taxon>
        <taxon>Dikarya</taxon>
        <taxon>Ascomycota</taxon>
        <taxon>Pezizomycotina</taxon>
        <taxon>Dothideomycetes</taxon>
        <taxon>Pleosporomycetidae</taxon>
        <taxon>Pleosporales</taxon>
        <taxon>Massarineae</taxon>
        <taxon>Lentitheciaceae</taxon>
        <taxon>Lentithecium</taxon>
    </lineage>
</organism>
<dbReference type="OrthoDB" id="1193027at2759"/>
<protein>
    <recommendedName>
        <fullName evidence="5">LysM domain-containing protein</fullName>
    </recommendedName>
</protein>
<evidence type="ECO:0000256" key="1">
    <source>
        <dbReference type="ARBA" id="ARBA00022669"/>
    </source>
</evidence>
<dbReference type="EMBL" id="MU005581">
    <property type="protein sequence ID" value="KAF2684593.1"/>
    <property type="molecule type" value="Genomic_DNA"/>
</dbReference>
<keyword evidence="2" id="KW-0843">Virulence</keyword>
<dbReference type="AlphaFoldDB" id="A0A6G1J300"/>
<feature type="chain" id="PRO_5026304828" description="LysM domain-containing protein" evidence="4">
    <location>
        <begin position="21"/>
        <end position="349"/>
    </location>
</feature>
<gene>
    <name evidence="6" type="ORF">K458DRAFT_404189</name>
</gene>
<evidence type="ECO:0000256" key="3">
    <source>
        <dbReference type="SAM" id="MobiDB-lite"/>
    </source>
</evidence>
<dbReference type="InterPro" id="IPR052210">
    <property type="entry name" value="LysM1-like"/>
</dbReference>
<dbReference type="InterPro" id="IPR018392">
    <property type="entry name" value="LysM"/>
</dbReference>
<proteinExistence type="predicted"/>
<keyword evidence="4" id="KW-0732">Signal</keyword>
<dbReference type="CDD" id="cd00118">
    <property type="entry name" value="LysM"/>
    <property type="match status" value="1"/>
</dbReference>
<dbReference type="Gene3D" id="3.10.350.10">
    <property type="entry name" value="LysM domain"/>
    <property type="match status" value="1"/>
</dbReference>
<feature type="domain" description="LysM" evidence="5">
    <location>
        <begin position="306"/>
        <end position="348"/>
    </location>
</feature>
<reference evidence="6" key="1">
    <citation type="journal article" date="2020" name="Stud. Mycol.">
        <title>101 Dothideomycetes genomes: a test case for predicting lifestyles and emergence of pathogens.</title>
        <authorList>
            <person name="Haridas S."/>
            <person name="Albert R."/>
            <person name="Binder M."/>
            <person name="Bloem J."/>
            <person name="Labutti K."/>
            <person name="Salamov A."/>
            <person name="Andreopoulos B."/>
            <person name="Baker S."/>
            <person name="Barry K."/>
            <person name="Bills G."/>
            <person name="Bluhm B."/>
            <person name="Cannon C."/>
            <person name="Castanera R."/>
            <person name="Culley D."/>
            <person name="Daum C."/>
            <person name="Ezra D."/>
            <person name="Gonzalez J."/>
            <person name="Henrissat B."/>
            <person name="Kuo A."/>
            <person name="Liang C."/>
            <person name="Lipzen A."/>
            <person name="Lutzoni F."/>
            <person name="Magnuson J."/>
            <person name="Mondo S."/>
            <person name="Nolan M."/>
            <person name="Ohm R."/>
            <person name="Pangilinan J."/>
            <person name="Park H.-J."/>
            <person name="Ramirez L."/>
            <person name="Alfaro M."/>
            <person name="Sun H."/>
            <person name="Tritt A."/>
            <person name="Yoshinaga Y."/>
            <person name="Zwiers L.-H."/>
            <person name="Turgeon B."/>
            <person name="Goodwin S."/>
            <person name="Spatafora J."/>
            <person name="Crous P."/>
            <person name="Grigoriev I."/>
        </authorList>
    </citation>
    <scope>NUCLEOTIDE SEQUENCE</scope>
    <source>
        <strain evidence="6">CBS 122367</strain>
    </source>
</reference>
<evidence type="ECO:0000259" key="5">
    <source>
        <dbReference type="SMART" id="SM00257"/>
    </source>
</evidence>
<keyword evidence="7" id="KW-1185">Reference proteome</keyword>
<accession>A0A6G1J300</accession>
<feature type="compositionally biased region" description="Low complexity" evidence="3">
    <location>
        <begin position="248"/>
        <end position="294"/>
    </location>
</feature>
<feature type="region of interest" description="Disordered" evidence="3">
    <location>
        <begin position="245"/>
        <end position="297"/>
    </location>
</feature>
<evidence type="ECO:0000256" key="4">
    <source>
        <dbReference type="SAM" id="SignalP"/>
    </source>
</evidence>
<dbReference type="Gene3D" id="1.10.530.10">
    <property type="match status" value="1"/>
</dbReference>
<dbReference type="InterPro" id="IPR036779">
    <property type="entry name" value="LysM_dom_sf"/>
</dbReference>
<dbReference type="PANTHER" id="PTHR34997:SF1">
    <property type="entry name" value="PEPTIDOGLYCAN-BINDING LYSIN DOMAIN"/>
    <property type="match status" value="1"/>
</dbReference>
<evidence type="ECO:0000256" key="2">
    <source>
        <dbReference type="ARBA" id="ARBA00023026"/>
    </source>
</evidence>
<feature type="signal peptide" evidence="4">
    <location>
        <begin position="1"/>
        <end position="20"/>
    </location>
</feature>
<keyword evidence="1" id="KW-0147">Chitin-binding</keyword>
<evidence type="ECO:0000313" key="7">
    <source>
        <dbReference type="Proteomes" id="UP000799291"/>
    </source>
</evidence>
<dbReference type="PANTHER" id="PTHR34997">
    <property type="entry name" value="AM15"/>
    <property type="match status" value="1"/>
</dbReference>
<evidence type="ECO:0000313" key="6">
    <source>
        <dbReference type="EMBL" id="KAF2684593.1"/>
    </source>
</evidence>
<sequence length="349" mass="35779">MKFSASYIIAASQLFAVAFGAPLFKADAQSARSLVARAAYKVFGGDGTVAQGWPSEDQWASFEEIWAANKDTMSKSCTQFGQENNSADEIASIKSAITDVASKSGIASHFLLAFMIQESKGCVRAPTTNYGVNNPGLMQSFNGQHSCNPDGTGVVPCPADTITGMVSDGAGIGLEFGLGQAIEQSGASDVSKYYKAARIYNSGSVAASGNLGDGIATHCYASDIANRLMGWASDAGSECDEATIGSVTGTASSGTTTEGTTEQTTPETETEGQSPTETTPQTPSTSDSAAPSGTKAEGASANCTKWYKVKSGDTCSSTGVDVAKLVKLNTSLKSDCSNLMAGSAYCVAA</sequence>
<dbReference type="SMART" id="SM00257">
    <property type="entry name" value="LysM"/>
    <property type="match status" value="1"/>
</dbReference>
<dbReference type="GO" id="GO:0008061">
    <property type="term" value="F:chitin binding"/>
    <property type="evidence" value="ECO:0007669"/>
    <property type="project" value="UniProtKB-KW"/>
</dbReference>